<accession>A0A031LTZ3</accession>
<evidence type="ECO:0000313" key="1">
    <source>
        <dbReference type="EMBL" id="EZQ10573.1"/>
    </source>
</evidence>
<proteinExistence type="predicted"/>
<dbReference type="Proteomes" id="UP000024332">
    <property type="component" value="Unassembled WGS sequence"/>
</dbReference>
<organism evidence="1 2">
    <name type="scientific">Candidatus Acidianus copahuensis</name>
    <dbReference type="NCBI Taxonomy" id="1160895"/>
    <lineage>
        <taxon>Archaea</taxon>
        <taxon>Thermoproteota</taxon>
        <taxon>Thermoprotei</taxon>
        <taxon>Sulfolobales</taxon>
        <taxon>Sulfolobaceae</taxon>
        <taxon>Acidianus</taxon>
    </lineage>
</organism>
<dbReference type="RefSeq" id="WP_048099077.1">
    <property type="nucleotide sequence ID" value="NZ_JFZT01000021.1"/>
</dbReference>
<reference evidence="1 2" key="1">
    <citation type="submission" date="2014-03" db="EMBL/GenBank/DDBJ databases">
        <title>Draft genome sequence of the novel thermoacidophilic archaea Acidianus copahuensis ALE1 strain, isolated from Copahue volcanic area in Neuquen Argentina.</title>
        <authorList>
            <person name="Urbieta M.S."/>
            <person name="Rascovan N."/>
            <person name="Castro C."/>
            <person name="Revale S."/>
            <person name="Giaveno M.A."/>
            <person name="Vazquez M.P."/>
            <person name="Donati E.R."/>
        </authorList>
    </citation>
    <scope>NUCLEOTIDE SEQUENCE [LARGE SCALE GENOMIC DNA]</scope>
    <source>
        <strain evidence="1 2">ALE1</strain>
    </source>
</reference>
<protein>
    <submittedName>
        <fullName evidence="1">Uncharacterized protein</fullName>
    </submittedName>
</protein>
<comment type="caution">
    <text evidence="1">The sequence shown here is derived from an EMBL/GenBank/DDBJ whole genome shotgun (WGS) entry which is preliminary data.</text>
</comment>
<dbReference type="STRING" id="1160895.CM19_03855"/>
<dbReference type="AlphaFoldDB" id="A0A031LTZ3"/>
<dbReference type="OrthoDB" id="37160at2157"/>
<evidence type="ECO:0000313" key="2">
    <source>
        <dbReference type="Proteomes" id="UP000024332"/>
    </source>
</evidence>
<dbReference type="EMBL" id="JFZT01000021">
    <property type="protein sequence ID" value="EZQ10573.1"/>
    <property type="molecule type" value="Genomic_DNA"/>
</dbReference>
<sequence length="150" mass="16111">MLLVMVAGGIVLADQVSGNLALISYNVNQSQSLLIIPANFNLGNLTSGHAGTVTENATLTIPTNGTYAFKLDKDTLKGAFSQFNVTIKLGNQTVILLLHGRDDVHVNLTKGTYTVVIIISYLVSSHAHHRVVENEPLITVKQLGNDSEET</sequence>
<keyword evidence="2" id="KW-1185">Reference proteome</keyword>
<name>A0A031LTZ3_9CREN</name>
<gene>
    <name evidence="1" type="ORF">CM19_03855</name>
</gene>